<dbReference type="OrthoDB" id="37537at2759"/>
<evidence type="ECO:0000256" key="1">
    <source>
        <dbReference type="ARBA" id="ARBA00023002"/>
    </source>
</evidence>
<dbReference type="SUPFAM" id="SSF51430">
    <property type="entry name" value="NAD(P)-linked oxidoreductase"/>
    <property type="match status" value="1"/>
</dbReference>
<dbReference type="RefSeq" id="XP_002484254.1">
    <property type="nucleotide sequence ID" value="XM_002484209.1"/>
</dbReference>
<keyword evidence="1" id="KW-0560">Oxidoreductase</keyword>
<dbReference type="eggNOG" id="KOG1575">
    <property type="taxonomic scope" value="Eukaryota"/>
</dbReference>
<dbReference type="AlphaFoldDB" id="B8MFN0"/>
<dbReference type="OMA" id="IRECKNI"/>
<dbReference type="GeneID" id="8109339"/>
<proteinExistence type="predicted"/>
<dbReference type="HOGENOM" id="CLU_023205_2_1_1"/>
<keyword evidence="4" id="KW-1185">Reference proteome</keyword>
<dbReference type="VEuPathDB" id="FungiDB:TSTA_020770"/>
<dbReference type="GO" id="GO:0016491">
    <property type="term" value="F:oxidoreductase activity"/>
    <property type="evidence" value="ECO:0007669"/>
    <property type="project" value="UniProtKB-KW"/>
</dbReference>
<dbReference type="PANTHER" id="PTHR43625:SF78">
    <property type="entry name" value="PYRIDOXAL REDUCTASE-RELATED"/>
    <property type="match status" value="1"/>
</dbReference>
<dbReference type="GO" id="GO:0005737">
    <property type="term" value="C:cytoplasm"/>
    <property type="evidence" value="ECO:0007669"/>
    <property type="project" value="TreeGrafter"/>
</dbReference>
<dbReference type="InterPro" id="IPR036812">
    <property type="entry name" value="NAD(P)_OxRdtase_dom_sf"/>
</dbReference>
<dbReference type="Pfam" id="PF00248">
    <property type="entry name" value="Aldo_ket_red"/>
    <property type="match status" value="1"/>
</dbReference>
<feature type="domain" description="NADP-dependent oxidoreductase" evidence="2">
    <location>
        <begin position="68"/>
        <end position="209"/>
    </location>
</feature>
<gene>
    <name evidence="3" type="ORF">TSTA_020770</name>
</gene>
<dbReference type="PhylomeDB" id="B8MFN0"/>
<dbReference type="InParanoid" id="B8MFN0"/>
<evidence type="ECO:0000313" key="4">
    <source>
        <dbReference type="Proteomes" id="UP000001745"/>
    </source>
</evidence>
<dbReference type="InterPro" id="IPR050791">
    <property type="entry name" value="Aldo-Keto_reductase"/>
</dbReference>
<organism evidence="3 4">
    <name type="scientific">Talaromyces stipitatus (strain ATCC 10500 / CBS 375.48 / QM 6759 / NRRL 1006)</name>
    <name type="common">Penicillium stipitatum</name>
    <dbReference type="NCBI Taxonomy" id="441959"/>
    <lineage>
        <taxon>Eukaryota</taxon>
        <taxon>Fungi</taxon>
        <taxon>Dikarya</taxon>
        <taxon>Ascomycota</taxon>
        <taxon>Pezizomycotina</taxon>
        <taxon>Eurotiomycetes</taxon>
        <taxon>Eurotiomycetidae</taxon>
        <taxon>Eurotiales</taxon>
        <taxon>Trichocomaceae</taxon>
        <taxon>Talaromyces</taxon>
        <taxon>Talaromyces sect. Talaromyces</taxon>
    </lineage>
</organism>
<dbReference type="Proteomes" id="UP000001745">
    <property type="component" value="Unassembled WGS sequence"/>
</dbReference>
<evidence type="ECO:0000259" key="2">
    <source>
        <dbReference type="Pfam" id="PF00248"/>
    </source>
</evidence>
<protein>
    <submittedName>
        <fullName evidence="3">Aldo/keto reductase, putative</fullName>
    </submittedName>
</protein>
<dbReference type="Gene3D" id="3.20.20.100">
    <property type="entry name" value="NADP-dependent oxidoreductase domain"/>
    <property type="match status" value="1"/>
</dbReference>
<dbReference type="InterPro" id="IPR023210">
    <property type="entry name" value="NADP_OxRdtase_dom"/>
</dbReference>
<dbReference type="STRING" id="441959.B8MFN0"/>
<dbReference type="PANTHER" id="PTHR43625">
    <property type="entry name" value="AFLATOXIN B1 ALDEHYDE REDUCTASE"/>
    <property type="match status" value="1"/>
</dbReference>
<accession>B8MFN0</accession>
<reference evidence="4" key="1">
    <citation type="journal article" date="2015" name="Genome Announc.">
        <title>Genome sequence of the AIDS-associated pathogen Penicillium marneffei (ATCC18224) and its near taxonomic relative Talaromyces stipitatus (ATCC10500).</title>
        <authorList>
            <person name="Nierman W.C."/>
            <person name="Fedorova-Abrams N.D."/>
            <person name="Andrianopoulos A."/>
        </authorList>
    </citation>
    <scope>NUCLEOTIDE SEQUENCE [LARGE SCALE GENOMIC DNA]</scope>
    <source>
        <strain evidence="4">ATCC 10500 / CBS 375.48 / QM 6759 / NRRL 1006</strain>
    </source>
</reference>
<sequence>MPCLAGKEITQNGLGLSPISQSFHCRWRNRLEWRHFYGTPDNNSLHLMNRYFTTHPEDTEKVMLCIKTGVKEIDILGCARTDTAVPVEESIKALAEMEVEGKNWGFQLSEVRAETIRRAVALAKINMVEAELKWVTAICGELTIVLAAHTPLGAGMLTGQVRSLDDVPANGYHRYFPRWQPGNFDKDLLLVRELDAYAKEKGCTTSQLVEWDQNSESKTGYAGPCSCRWIKICEKNIRECKNIDLTDGDLTKLNSILKRYPVAGDRYPRAGQALAEY</sequence>
<name>B8MFN0_TALSN</name>
<evidence type="ECO:0000313" key="3">
    <source>
        <dbReference type="EMBL" id="EED17020.1"/>
    </source>
</evidence>
<dbReference type="EMBL" id="EQ962656">
    <property type="protein sequence ID" value="EED17020.1"/>
    <property type="molecule type" value="Genomic_DNA"/>
</dbReference>